<feature type="region of interest" description="Disordered" evidence="1">
    <location>
        <begin position="429"/>
        <end position="454"/>
    </location>
</feature>
<evidence type="ECO:0000313" key="4">
    <source>
        <dbReference type="EMBL" id="TKA43493.1"/>
    </source>
</evidence>
<dbReference type="InterPro" id="IPR011666">
    <property type="entry name" value="DUF1604"/>
</dbReference>
<dbReference type="AlphaFoldDB" id="A0A4U0V4U5"/>
<reference evidence="3" key="2">
    <citation type="submission" date="2023-06" db="EMBL/GenBank/DDBJ databases">
        <title>Black Yeasts Isolated from many extreme environments.</title>
        <authorList>
            <person name="Coleine C."/>
            <person name="Stajich J.E."/>
            <person name="Selbmann L."/>
        </authorList>
    </citation>
    <scope>NUCLEOTIDE SEQUENCE</scope>
    <source>
        <strain evidence="3">CCFEE 5200</strain>
    </source>
</reference>
<dbReference type="GO" id="GO:0005634">
    <property type="term" value="C:nucleus"/>
    <property type="evidence" value="ECO:0007669"/>
    <property type="project" value="TreeGrafter"/>
</dbReference>
<gene>
    <name evidence="4" type="ORF">B0A54_05275</name>
    <name evidence="3" type="ORF">LTR91_026045</name>
</gene>
<proteinExistence type="predicted"/>
<feature type="domain" description="G-patch" evidence="2">
    <location>
        <begin position="154"/>
        <end position="216"/>
    </location>
</feature>
<feature type="region of interest" description="Disordered" evidence="1">
    <location>
        <begin position="658"/>
        <end position="697"/>
    </location>
</feature>
<dbReference type="EMBL" id="JAUJLE010000956">
    <property type="protein sequence ID" value="KAK0949939.1"/>
    <property type="molecule type" value="Genomic_DNA"/>
</dbReference>
<organism evidence="4 5">
    <name type="scientific">Friedmanniomyces endolithicus</name>
    <dbReference type="NCBI Taxonomy" id="329885"/>
    <lineage>
        <taxon>Eukaryota</taxon>
        <taxon>Fungi</taxon>
        <taxon>Dikarya</taxon>
        <taxon>Ascomycota</taxon>
        <taxon>Pezizomycotina</taxon>
        <taxon>Dothideomycetes</taxon>
        <taxon>Dothideomycetidae</taxon>
        <taxon>Mycosphaerellales</taxon>
        <taxon>Teratosphaeriaceae</taxon>
        <taxon>Friedmanniomyces</taxon>
    </lineage>
</organism>
<dbReference type="PANTHER" id="PTHR13384:SF19">
    <property type="entry name" value="G PATCH DOMAIN-CONTAINING PROTEIN 1"/>
    <property type="match status" value="1"/>
</dbReference>
<evidence type="ECO:0000313" key="3">
    <source>
        <dbReference type="EMBL" id="KAK0949939.1"/>
    </source>
</evidence>
<feature type="region of interest" description="Disordered" evidence="1">
    <location>
        <begin position="553"/>
        <end position="581"/>
    </location>
</feature>
<accession>A0A4U0V4U5</accession>
<reference evidence="4 5" key="1">
    <citation type="submission" date="2017-03" db="EMBL/GenBank/DDBJ databases">
        <title>Genomes of endolithic fungi from Antarctica.</title>
        <authorList>
            <person name="Coleine C."/>
            <person name="Masonjones S."/>
            <person name="Stajich J.E."/>
        </authorList>
    </citation>
    <scope>NUCLEOTIDE SEQUENCE [LARGE SCALE GENOMIC DNA]</scope>
    <source>
        <strain evidence="4 5">CCFEE 5311</strain>
    </source>
</reference>
<dbReference type="Pfam" id="PF07713">
    <property type="entry name" value="DUF1604"/>
    <property type="match status" value="1"/>
</dbReference>
<feature type="region of interest" description="Disordered" evidence="1">
    <location>
        <begin position="1"/>
        <end position="26"/>
    </location>
</feature>
<sequence>MSSKRSRAAFETDHGPPAHAPYALYGTPLPAYDPEARDDGSYVPTWRQEVTDERGRKRLHGAFTGGFSAGYFNTVGSKEGWTPSTFVSSRANRAKDGKAQPQGQRVEEFMDEEDLAEQAESQKLETQGGFAGLGNGSGDGEGKGMFADLFRASGETMGVKLLQRMGWRQGQGVGPRVKRRAQGDEKGEAHMFAPDNAPMITINRKTDRKGLGFEGESKLEDQAPSAGRDDEDEDERDARVLQNNRSKMLPKPKKVKTSSLGVGVLNDTGSDDEDPYAMGPQISYNRVIGGDKKKKKGGILASNATPAVSKPVFIAKKLVQRTTTSAGFRKCHDGRLPLDGFVLSLAPLTITEENKHPPPEVPPGWQSSKVSTTQSTTTGITSTFTSTADAAKISTLNPTSRAALLGEQPLPGKSIFDYLSPATRDKLATATGLPNLPPARNERAPAGFETSEADTKRRTLWDLVPALDKETAGAALQRGKTGWMPYAEDEGKRERYRSFLELRAGLRADLPERAEGFGLEAWGREMGEFAQAAEVFKPISGLMATRFTSSASGAPRLASDAAEPAAAARAEGGRREDPAEKAAKMGMFGPLTRSKVPFYPTRLLCKRFNVRPPANVGVDRDEGGGVGGTEGGGAGDRRLEVVGQASLDRMMREANWGKRPAAGSAGFVSGGKEGGSGGDGGGEGEEEEQLAREQLPAEVSVDTNDALEGRKAGEAVFRAIFGDSDEED</sequence>
<evidence type="ECO:0000259" key="2">
    <source>
        <dbReference type="PROSITE" id="PS50174"/>
    </source>
</evidence>
<dbReference type="STRING" id="329885.A0A4U0V4U5"/>
<dbReference type="PANTHER" id="PTHR13384">
    <property type="entry name" value="G PATCH DOMAIN-CONTAINING PROTEIN 1"/>
    <property type="match status" value="1"/>
</dbReference>
<dbReference type="OrthoDB" id="20507at2759"/>
<feature type="compositionally biased region" description="Basic and acidic residues" evidence="1">
    <location>
        <begin position="571"/>
        <end position="581"/>
    </location>
</feature>
<feature type="compositionally biased region" description="Low complexity" evidence="1">
    <location>
        <begin position="554"/>
        <end position="570"/>
    </location>
</feature>
<dbReference type="Proteomes" id="UP001175353">
    <property type="component" value="Unassembled WGS sequence"/>
</dbReference>
<dbReference type="Pfam" id="PF26093">
    <property type="entry name" value="HTH_TGH"/>
    <property type="match status" value="1"/>
</dbReference>
<feature type="region of interest" description="Disordered" evidence="1">
    <location>
        <begin position="352"/>
        <end position="372"/>
    </location>
</feature>
<name>A0A4U0V4U5_9PEZI</name>
<evidence type="ECO:0000313" key="5">
    <source>
        <dbReference type="Proteomes" id="UP000310066"/>
    </source>
</evidence>
<comment type="caution">
    <text evidence="4">The sequence shown here is derived from an EMBL/GenBank/DDBJ whole genome shotgun (WGS) entry which is preliminary data.</text>
</comment>
<dbReference type="Proteomes" id="UP000310066">
    <property type="component" value="Unassembled WGS sequence"/>
</dbReference>
<keyword evidence="6" id="KW-1185">Reference proteome</keyword>
<feature type="region of interest" description="Disordered" evidence="1">
    <location>
        <begin position="170"/>
        <end position="191"/>
    </location>
</feature>
<evidence type="ECO:0000256" key="1">
    <source>
        <dbReference type="SAM" id="MobiDB-lite"/>
    </source>
</evidence>
<feature type="compositionally biased region" description="Gly residues" evidence="1">
    <location>
        <begin position="668"/>
        <end position="681"/>
    </location>
</feature>
<dbReference type="EMBL" id="NAJP01000018">
    <property type="protein sequence ID" value="TKA43493.1"/>
    <property type="molecule type" value="Genomic_DNA"/>
</dbReference>
<dbReference type="Pfam" id="PF01585">
    <property type="entry name" value="G-patch"/>
    <property type="match status" value="1"/>
</dbReference>
<feature type="region of interest" description="Disordered" evidence="1">
    <location>
        <begin position="213"/>
        <end position="255"/>
    </location>
</feature>
<dbReference type="GO" id="GO:0003723">
    <property type="term" value="F:RNA binding"/>
    <property type="evidence" value="ECO:0007669"/>
    <property type="project" value="TreeGrafter"/>
</dbReference>
<dbReference type="PROSITE" id="PS50174">
    <property type="entry name" value="G_PATCH"/>
    <property type="match status" value="1"/>
</dbReference>
<dbReference type="GO" id="GO:0006397">
    <property type="term" value="P:mRNA processing"/>
    <property type="evidence" value="ECO:0007669"/>
    <property type="project" value="InterPro"/>
</dbReference>
<dbReference type="InterPro" id="IPR000467">
    <property type="entry name" value="G_patch_dom"/>
</dbReference>
<protein>
    <recommendedName>
        <fullName evidence="2">G-patch domain-containing protein</fullName>
    </recommendedName>
</protein>
<evidence type="ECO:0000313" key="6">
    <source>
        <dbReference type="Proteomes" id="UP001175353"/>
    </source>
</evidence>